<dbReference type="InterPro" id="IPR016185">
    <property type="entry name" value="PreATP-grasp_dom_sf"/>
</dbReference>
<dbReference type="SUPFAM" id="SSF51230">
    <property type="entry name" value="Single hybrid motif"/>
    <property type="match status" value="1"/>
</dbReference>
<reference evidence="17 18" key="1">
    <citation type="submission" date="2017-07" db="EMBL/GenBank/DDBJ databases">
        <title>Amycolatopsis antarcticus sp. nov., isolated from the surface of an Antarcticus brown macroalga.</title>
        <authorList>
            <person name="Wang J."/>
            <person name="Leiva S."/>
            <person name="Huang J."/>
            <person name="Huang Y."/>
        </authorList>
    </citation>
    <scope>NUCLEOTIDE SEQUENCE [LARGE SCALE GENOMIC DNA]</scope>
    <source>
        <strain evidence="17 18">AU-G6</strain>
    </source>
</reference>
<dbReference type="InterPro" id="IPR005481">
    <property type="entry name" value="BC-like_N"/>
</dbReference>
<dbReference type="GO" id="GO:0006633">
    <property type="term" value="P:fatty acid biosynthetic process"/>
    <property type="evidence" value="ECO:0007669"/>
    <property type="project" value="UniProtKB-KW"/>
</dbReference>
<dbReference type="InterPro" id="IPR011761">
    <property type="entry name" value="ATP-grasp"/>
</dbReference>
<accession>A0A263D3L1</accession>
<dbReference type="GO" id="GO:0046872">
    <property type="term" value="F:metal ion binding"/>
    <property type="evidence" value="ECO:0007669"/>
    <property type="project" value="InterPro"/>
</dbReference>
<evidence type="ECO:0000256" key="4">
    <source>
        <dbReference type="ARBA" id="ARBA00022598"/>
    </source>
</evidence>
<dbReference type="SUPFAM" id="SSF56059">
    <property type="entry name" value="Glutathione synthetase ATP-binding domain-like"/>
    <property type="match status" value="1"/>
</dbReference>
<dbReference type="GO" id="GO:0004075">
    <property type="term" value="F:biotin carboxylase activity"/>
    <property type="evidence" value="ECO:0007669"/>
    <property type="project" value="UniProtKB-EC"/>
</dbReference>
<dbReference type="InParanoid" id="A0A263D3L1"/>
<comment type="caution">
    <text evidence="17">The sequence shown here is derived from an EMBL/GenBank/DDBJ whole genome shotgun (WGS) entry which is preliminary data.</text>
</comment>
<dbReference type="SMART" id="SM00878">
    <property type="entry name" value="Biotin_carb_C"/>
    <property type="match status" value="1"/>
</dbReference>
<dbReference type="SUPFAM" id="SSF52440">
    <property type="entry name" value="PreATP-grasp domain"/>
    <property type="match status" value="1"/>
</dbReference>
<dbReference type="InterPro" id="IPR050856">
    <property type="entry name" value="Biotin_carboxylase_complex"/>
</dbReference>
<dbReference type="FunFam" id="3.30.1490.20:FF:000003">
    <property type="entry name" value="acetyl-CoA carboxylase isoform X1"/>
    <property type="match status" value="1"/>
</dbReference>
<dbReference type="EC" id="6.3.4.14" evidence="2"/>
<dbReference type="Pfam" id="PF02786">
    <property type="entry name" value="CPSase_L_D2"/>
    <property type="match status" value="1"/>
</dbReference>
<dbReference type="InterPro" id="IPR005482">
    <property type="entry name" value="Biotin_COase_C"/>
</dbReference>
<dbReference type="PROSITE" id="PS00866">
    <property type="entry name" value="CPSASE_1"/>
    <property type="match status" value="1"/>
</dbReference>
<dbReference type="SUPFAM" id="SSF52096">
    <property type="entry name" value="ClpP/crotonase"/>
    <property type="match status" value="2"/>
</dbReference>
<evidence type="ECO:0000256" key="7">
    <source>
        <dbReference type="ARBA" id="ARBA00022840"/>
    </source>
</evidence>
<dbReference type="GO" id="GO:0003989">
    <property type="term" value="F:acetyl-CoA carboxylase activity"/>
    <property type="evidence" value="ECO:0007669"/>
    <property type="project" value="InterPro"/>
</dbReference>
<dbReference type="Pfam" id="PF08326">
    <property type="entry name" value="ACC_central"/>
    <property type="match status" value="1"/>
</dbReference>
<keyword evidence="18" id="KW-1185">Reference proteome</keyword>
<feature type="domain" description="Biotin carboxylation" evidence="15">
    <location>
        <begin position="1"/>
        <end position="452"/>
    </location>
</feature>
<dbReference type="Gene3D" id="3.30.470.20">
    <property type="entry name" value="ATP-grasp fold, B domain"/>
    <property type="match status" value="1"/>
</dbReference>
<feature type="domain" description="Lipoyl-binding" evidence="13">
    <location>
        <begin position="574"/>
        <end position="657"/>
    </location>
</feature>
<evidence type="ECO:0000259" key="13">
    <source>
        <dbReference type="PROSITE" id="PS50968"/>
    </source>
</evidence>
<dbReference type="SUPFAM" id="SSF51246">
    <property type="entry name" value="Rudiment single hybrid motif"/>
    <property type="match status" value="1"/>
</dbReference>
<dbReference type="PROSITE" id="PS50968">
    <property type="entry name" value="BIOTINYL_LIPOYL"/>
    <property type="match status" value="1"/>
</dbReference>
<dbReference type="PANTHER" id="PTHR18866">
    <property type="entry name" value="CARBOXYLASE:PYRUVATE/ACETYL-COA/PROPIONYL-COA CARBOXYLASE"/>
    <property type="match status" value="1"/>
</dbReference>
<evidence type="ECO:0000259" key="14">
    <source>
        <dbReference type="PROSITE" id="PS50975"/>
    </source>
</evidence>
<dbReference type="InterPro" id="IPR011763">
    <property type="entry name" value="COA_CT_C"/>
</dbReference>
<dbReference type="GO" id="GO:0005524">
    <property type="term" value="F:ATP binding"/>
    <property type="evidence" value="ECO:0007669"/>
    <property type="project" value="UniProtKB-UniRule"/>
</dbReference>
<dbReference type="PROSITE" id="PS50975">
    <property type="entry name" value="ATP_GRASP"/>
    <property type="match status" value="1"/>
</dbReference>
<evidence type="ECO:0000259" key="15">
    <source>
        <dbReference type="PROSITE" id="PS50979"/>
    </source>
</evidence>
<evidence type="ECO:0000256" key="3">
    <source>
        <dbReference type="ARBA" id="ARBA00022516"/>
    </source>
</evidence>
<feature type="domain" description="CoA carboxyltransferase C-terminal" evidence="16">
    <location>
        <begin position="1556"/>
        <end position="1836"/>
    </location>
</feature>
<evidence type="ECO:0000256" key="6">
    <source>
        <dbReference type="ARBA" id="ARBA00022832"/>
    </source>
</evidence>
<evidence type="ECO:0000256" key="10">
    <source>
        <dbReference type="ARBA" id="ARBA00023267"/>
    </source>
</evidence>
<evidence type="ECO:0000256" key="8">
    <source>
        <dbReference type="ARBA" id="ARBA00023098"/>
    </source>
</evidence>
<dbReference type="InterPro" id="IPR013537">
    <property type="entry name" value="AcCoA_COase_cen"/>
</dbReference>
<evidence type="ECO:0000313" key="18">
    <source>
        <dbReference type="Proteomes" id="UP000242444"/>
    </source>
</evidence>
<keyword evidence="6" id="KW-0276">Fatty acid metabolism</keyword>
<dbReference type="Gene3D" id="3.90.226.10">
    <property type="entry name" value="2-enoyl-CoA Hydratase, Chain A, domain 1"/>
    <property type="match status" value="2"/>
</dbReference>
<evidence type="ECO:0000313" key="17">
    <source>
        <dbReference type="EMBL" id="OZM73062.1"/>
    </source>
</evidence>
<gene>
    <name evidence="17" type="ORF">CFN78_12655</name>
</gene>
<dbReference type="InterPro" id="IPR011054">
    <property type="entry name" value="Rudment_hybrid_motif"/>
</dbReference>
<dbReference type="Pfam" id="PF02785">
    <property type="entry name" value="Biotin_carb_C"/>
    <property type="match status" value="1"/>
</dbReference>
<dbReference type="Pfam" id="PF01039">
    <property type="entry name" value="Carboxyl_trans"/>
    <property type="match status" value="1"/>
</dbReference>
<dbReference type="CDD" id="cd06850">
    <property type="entry name" value="biotinyl_domain"/>
    <property type="match status" value="1"/>
</dbReference>
<organism evidence="17 18">
    <name type="scientific">Amycolatopsis antarctica</name>
    <dbReference type="NCBI Taxonomy" id="1854586"/>
    <lineage>
        <taxon>Bacteria</taxon>
        <taxon>Bacillati</taxon>
        <taxon>Actinomycetota</taxon>
        <taxon>Actinomycetes</taxon>
        <taxon>Pseudonocardiales</taxon>
        <taxon>Pseudonocardiaceae</taxon>
        <taxon>Amycolatopsis</taxon>
    </lineage>
</organism>
<dbReference type="RefSeq" id="WP_094862920.1">
    <property type="nucleotide sequence ID" value="NZ_NKYE01000006.1"/>
</dbReference>
<evidence type="ECO:0000256" key="2">
    <source>
        <dbReference type="ARBA" id="ARBA00013263"/>
    </source>
</evidence>
<dbReference type="Gene3D" id="2.40.50.100">
    <property type="match status" value="1"/>
</dbReference>
<evidence type="ECO:0000256" key="11">
    <source>
        <dbReference type="PROSITE-ProRule" id="PRU00409"/>
    </source>
</evidence>
<dbReference type="Pfam" id="PF00364">
    <property type="entry name" value="Biotin_lipoyl"/>
    <property type="match status" value="1"/>
</dbReference>
<dbReference type="PROSITE" id="PS50979">
    <property type="entry name" value="BC"/>
    <property type="match status" value="1"/>
</dbReference>
<dbReference type="InterPro" id="IPR034733">
    <property type="entry name" value="AcCoA_carboxyl_beta"/>
</dbReference>
<dbReference type="PANTHER" id="PTHR18866:SF33">
    <property type="entry name" value="METHYLCROTONOYL-COA CARBOXYLASE SUBUNIT ALPHA, MITOCHONDRIAL-RELATED"/>
    <property type="match status" value="1"/>
</dbReference>
<dbReference type="PROSITE" id="PS50989">
    <property type="entry name" value="COA_CT_CTER"/>
    <property type="match status" value="1"/>
</dbReference>
<protein>
    <recommendedName>
        <fullName evidence="2">biotin carboxylase</fullName>
        <ecNumber evidence="2">6.3.4.14</ecNumber>
    </recommendedName>
</protein>
<feature type="compositionally biased region" description="Acidic residues" evidence="12">
    <location>
        <begin position="663"/>
        <end position="679"/>
    </location>
</feature>
<evidence type="ECO:0000256" key="12">
    <source>
        <dbReference type="SAM" id="MobiDB-lite"/>
    </source>
</evidence>
<comment type="cofactor">
    <cofactor evidence="1">
        <name>biotin</name>
        <dbReference type="ChEBI" id="CHEBI:57586"/>
    </cofactor>
</comment>
<dbReference type="InterPro" id="IPR011053">
    <property type="entry name" value="Single_hybrid_motif"/>
</dbReference>
<evidence type="ECO:0000256" key="5">
    <source>
        <dbReference type="ARBA" id="ARBA00022741"/>
    </source>
</evidence>
<keyword evidence="5 11" id="KW-0547">Nucleotide-binding</keyword>
<evidence type="ECO:0000256" key="9">
    <source>
        <dbReference type="ARBA" id="ARBA00023160"/>
    </source>
</evidence>
<dbReference type="InterPro" id="IPR005479">
    <property type="entry name" value="CPAse_ATP-bd"/>
</dbReference>
<keyword evidence="10" id="KW-0092">Biotin</keyword>
<proteinExistence type="predicted"/>
<feature type="domain" description="ATP-grasp" evidence="14">
    <location>
        <begin position="125"/>
        <end position="323"/>
    </location>
</feature>
<dbReference type="OrthoDB" id="4435847at2"/>
<dbReference type="Proteomes" id="UP000242444">
    <property type="component" value="Unassembled WGS sequence"/>
</dbReference>
<name>A0A263D3L1_9PSEU</name>
<keyword evidence="3" id="KW-0444">Lipid biosynthesis</keyword>
<dbReference type="InterPro" id="IPR000089">
    <property type="entry name" value="Biotin_lipoyl"/>
</dbReference>
<feature type="region of interest" description="Disordered" evidence="12">
    <location>
        <begin position="663"/>
        <end position="688"/>
    </location>
</feature>
<dbReference type="InterPro" id="IPR029045">
    <property type="entry name" value="ClpP/crotonase-like_dom_sf"/>
</dbReference>
<dbReference type="InterPro" id="IPR011764">
    <property type="entry name" value="Biotin_carboxylation_dom"/>
</dbReference>
<evidence type="ECO:0000256" key="1">
    <source>
        <dbReference type="ARBA" id="ARBA00001953"/>
    </source>
</evidence>
<keyword evidence="4" id="KW-0436">Ligase</keyword>
<keyword evidence="7 11" id="KW-0067">ATP-binding</keyword>
<keyword evidence="8" id="KW-0443">Lipid metabolism</keyword>
<dbReference type="EMBL" id="NKYE01000006">
    <property type="protein sequence ID" value="OZM73062.1"/>
    <property type="molecule type" value="Genomic_DNA"/>
</dbReference>
<evidence type="ECO:0000259" key="16">
    <source>
        <dbReference type="PROSITE" id="PS50989"/>
    </source>
</evidence>
<dbReference type="PROSITE" id="PS00867">
    <property type="entry name" value="CPSASE_2"/>
    <property type="match status" value="1"/>
</dbReference>
<keyword evidence="9" id="KW-0275">Fatty acid biosynthesis</keyword>
<sequence>MFSRVAIVNRGEAAMRLIHAVREISAETGTRIETVALYTDADRTATFVREADHAHYLGPASARPYLDLGVLERALTETGADAAWVGWGFVAEDPAFAELCEKLGIAFVGPSADAMRKLGDKIGSKLIAEEVGVPVAPWSRGAVDTLDDAVRAAGEIGYPLMLKATAGGGGRGIRVITGEAELADAYERTRLEAERAFGSGVVFLERLVTGARHVEVQVIADGQGTAWALGVRDCSVQRRNQKVIEESASPVLDPGQTRELKAAAERLALAVAYRGAGTVEFLYHPGDRLFAFLEVNTRLQVEHPITEATTGMDLVKAQLHVASGGRLEGEPPAETGHAIEARLNAEDPDRDFAPSPGRIARLSLPAGPGIRVDTGVSEGDTIPADFDSMIAKIIAYGRDREEALGRLRRAMAQTTVIIEGGATNKSFVLDLLAQAEVIDASADTGWIDRVRGEGRLVSHRHSAVALAAAAIEAYEESERVALQQLLSTAHGGRPQVQLESGRPLDLKLRGAGYRVRVARVGHGRFRVGLGTANGAEAHAADVEIERFDRHSGQIIVNGRRFRLVTGTHGPVHLIEVDGVTHRVSRDEGGVVRSPAPALVVATPVGVGTEVEADAPVLVLESMKMETVLRAPFRARLRECMVTVGSQVETGAPLLRLEPLGDEDPAEAAEEPGGDVELELPGERDGTTAASRVARGLEDLRSLLLGYDADPYDEQRVLTAYFAARAELAKTGRRPLDDEFALLGVFADLSDLSRNRPVGEEIAAEGHVHSPREYFHAYLQSLDVDRAGVSDTFQQGLARVLAHYGIDDLERTGELEEAVFRIFLAQQRASADVAVVTTLLRQWLTEGPPGEALRNTAGRVLKHLVAATQLRFPAVADLARGVVFRWFAQPLLRRSRAEAYAGVRKHLRHLDAHPDAPDRGERISAMVANEQPLVRLLGQRIGRSGADPVPLLEVLSRRYYGNRALSEVRAVHVAGCPFVVAEYDDGTARTRVVTTAVDFPALPAAIRAIGDLVPEGDEVAVVADVYLGWADQPEEIDAMAASLHEVLAAQSPPERVRRITTTVAGASGAVMHHHFTFRPSDGGNFTERRLIRGLHPLIAQRMQLERLRKFDLTRMPSTDEDIYLFRCVAPENASDERLVVLAQVRDMTPLRDNNGKLIALPAVEDTLASCLDAIRKEQAQRPARKRFDTNRILIYVWPPTELGMGELNSVARRVLPTTADTGLEEVLFLARRRDPATGELHDVALRAGYDGGSGIRLAIEVPSQAVIEPLDGYRQKVLSASRRGTVYPYELTGMLAGPRGEFVEYDLDESGALVPVDRPKGCNSAAIVAGVVTTPTERHPGGVTRVALLGDPTKALGALSEPECARIIAALDLAESKGVPLEWFALSAGARISMESGTENMDWIAAALKRIVHFTQDGGEINVVVAGINVGAQPYWNAEATMLMHTKGILVMTPDSAMVLTGKQSLDFSGGVSAEDNYGIGGYDRVMGPNGQAQYWARDLGAAREVLMSHYDHTYVASGETTPRRAPTGDPHDRDISGYPHAVVGSDFTTVGEIFSAGSNPDRKKAFDIRTVMRAVSDQDHPVLERWAGMADADTVAVQDVHLGGWPVCLLGVESRSVPRRGFPPTDGPDTYTAGTLFPRSSKKAARAINGASGNRPLVVLANLSGFDGSPESMRKLQLEYGAEIGRAIVNFEGPIVFCVISRYHGGAFVVFSKALNPNMTVLAVEGSFASVLGGAPAAAVVFAGEVNGRTVKDSRVRELEKRVGEADAAERGAVAAELAETRASVRAEKLGEVAAEFDRVHSIERAVRVGSVDAIVRAAELRPRIIDVIEAGMRDR</sequence>
<dbReference type="Pfam" id="PF00289">
    <property type="entry name" value="Biotin_carb_N"/>
    <property type="match status" value="1"/>
</dbReference>